<dbReference type="RefSeq" id="WP_235030361.1">
    <property type="nucleotide sequence ID" value="NZ_FNVT01000006.1"/>
</dbReference>
<evidence type="ECO:0000259" key="1">
    <source>
        <dbReference type="Pfam" id="PF00144"/>
    </source>
</evidence>
<organism evidence="2 3">
    <name type="scientific">Nonomuraea solani</name>
    <dbReference type="NCBI Taxonomy" id="1144553"/>
    <lineage>
        <taxon>Bacteria</taxon>
        <taxon>Bacillati</taxon>
        <taxon>Actinomycetota</taxon>
        <taxon>Actinomycetes</taxon>
        <taxon>Streptosporangiales</taxon>
        <taxon>Streptosporangiaceae</taxon>
        <taxon>Nonomuraea</taxon>
    </lineage>
</organism>
<gene>
    <name evidence="2" type="ORF">SAMN05444920_106426</name>
</gene>
<reference evidence="2 3" key="1">
    <citation type="submission" date="2016-10" db="EMBL/GenBank/DDBJ databases">
        <authorList>
            <person name="de Groot N.N."/>
        </authorList>
    </citation>
    <scope>NUCLEOTIDE SEQUENCE [LARGE SCALE GENOMIC DNA]</scope>
    <source>
        <strain evidence="2 3">CGMCC 4.7037</strain>
    </source>
</reference>
<dbReference type="Gene3D" id="3.40.710.10">
    <property type="entry name" value="DD-peptidase/beta-lactamase superfamily"/>
    <property type="match status" value="2"/>
</dbReference>
<dbReference type="InterPro" id="IPR012338">
    <property type="entry name" value="Beta-lactam/transpept-like"/>
</dbReference>
<dbReference type="InterPro" id="IPR050491">
    <property type="entry name" value="AmpC-like"/>
</dbReference>
<dbReference type="InterPro" id="IPR001466">
    <property type="entry name" value="Beta-lactam-related"/>
</dbReference>
<dbReference type="PANTHER" id="PTHR46825">
    <property type="entry name" value="D-ALANYL-D-ALANINE-CARBOXYPEPTIDASE/ENDOPEPTIDASE AMPH"/>
    <property type="match status" value="1"/>
</dbReference>
<keyword evidence="3" id="KW-1185">Reference proteome</keyword>
<sequence length="99" mass="10926">MVDDGEIKLDGPVADCLPEFKLDRRITARMLLQHTSGLYNYTSWSYSNTGYTLARLLIEKVTGHSITYGDTAPDLAKARDNLLKQVFCGGSADKAKSAR</sequence>
<dbReference type="Proteomes" id="UP000236732">
    <property type="component" value="Unassembled WGS sequence"/>
</dbReference>
<evidence type="ECO:0000313" key="3">
    <source>
        <dbReference type="Proteomes" id="UP000236732"/>
    </source>
</evidence>
<evidence type="ECO:0000313" key="2">
    <source>
        <dbReference type="EMBL" id="SEG89304.1"/>
    </source>
</evidence>
<dbReference type="PANTHER" id="PTHR46825:SF9">
    <property type="entry name" value="BETA-LACTAMASE-RELATED DOMAIN-CONTAINING PROTEIN"/>
    <property type="match status" value="1"/>
</dbReference>
<dbReference type="EMBL" id="FNVT01000006">
    <property type="protein sequence ID" value="SEG89304.1"/>
    <property type="molecule type" value="Genomic_DNA"/>
</dbReference>
<dbReference type="SUPFAM" id="SSF56601">
    <property type="entry name" value="beta-lactamase/transpeptidase-like"/>
    <property type="match status" value="1"/>
</dbReference>
<dbReference type="Pfam" id="PF00144">
    <property type="entry name" value="Beta-lactamase"/>
    <property type="match status" value="1"/>
</dbReference>
<accession>A0A1H6DW47</accession>
<dbReference type="AlphaFoldDB" id="A0A1H6DW47"/>
<feature type="domain" description="Beta-lactamase-related" evidence="1">
    <location>
        <begin position="2"/>
        <end position="66"/>
    </location>
</feature>
<proteinExistence type="predicted"/>
<protein>
    <submittedName>
        <fullName evidence="2">Beta-lactamase</fullName>
    </submittedName>
</protein>
<name>A0A1H6DW47_9ACTN</name>